<protein>
    <submittedName>
        <fullName evidence="7">MurR/RpiR family transcriptional regulator</fullName>
    </submittedName>
</protein>
<evidence type="ECO:0000259" key="6">
    <source>
        <dbReference type="PROSITE" id="PS51464"/>
    </source>
</evidence>
<evidence type="ECO:0000256" key="2">
    <source>
        <dbReference type="ARBA" id="ARBA00023125"/>
    </source>
</evidence>
<dbReference type="InterPro" id="IPR036388">
    <property type="entry name" value="WH-like_DNA-bd_sf"/>
</dbReference>
<evidence type="ECO:0000256" key="3">
    <source>
        <dbReference type="ARBA" id="ARBA00023163"/>
    </source>
</evidence>
<keyword evidence="1" id="KW-0805">Transcription regulation</keyword>
<proteinExistence type="predicted"/>
<dbReference type="GO" id="GO:1901135">
    <property type="term" value="P:carbohydrate derivative metabolic process"/>
    <property type="evidence" value="ECO:0007669"/>
    <property type="project" value="InterPro"/>
</dbReference>
<dbReference type="PROSITE" id="PS51464">
    <property type="entry name" value="SIS"/>
    <property type="match status" value="1"/>
</dbReference>
<dbReference type="PANTHER" id="PTHR30514:SF1">
    <property type="entry name" value="HTH-TYPE TRANSCRIPTIONAL REGULATOR HEXR-RELATED"/>
    <property type="match status" value="1"/>
</dbReference>
<dbReference type="InterPro" id="IPR000281">
    <property type="entry name" value="HTH_RpiR"/>
</dbReference>
<dbReference type="RefSeq" id="WP_139038502.1">
    <property type="nucleotide sequence ID" value="NZ_VDDA01000015.1"/>
</dbReference>
<dbReference type="AlphaFoldDB" id="A0A5C4LDH3"/>
<comment type="caution">
    <text evidence="7">The sequence shown here is derived from an EMBL/GenBank/DDBJ whole genome shotgun (WGS) entry which is preliminary data.</text>
</comment>
<accession>A0A5C4LDH3</accession>
<dbReference type="PANTHER" id="PTHR30514">
    <property type="entry name" value="GLUCOKINASE"/>
    <property type="match status" value="1"/>
</dbReference>
<dbReference type="GO" id="GO:0003700">
    <property type="term" value="F:DNA-binding transcription factor activity"/>
    <property type="evidence" value="ECO:0007669"/>
    <property type="project" value="InterPro"/>
</dbReference>
<evidence type="ECO:0000259" key="5">
    <source>
        <dbReference type="PROSITE" id="PS51071"/>
    </source>
</evidence>
<evidence type="ECO:0000313" key="8">
    <source>
        <dbReference type="Proteomes" id="UP000305267"/>
    </source>
</evidence>
<evidence type="ECO:0000313" key="7">
    <source>
        <dbReference type="EMBL" id="TNC09874.1"/>
    </source>
</evidence>
<name>A0A5C4LDH3_9HYPH</name>
<reference evidence="7 8" key="1">
    <citation type="submission" date="2019-06" db="EMBL/GenBank/DDBJ databases">
        <title>Genome of Methylobacterium sp. 17Sr1-39.</title>
        <authorList>
            <person name="Seo T."/>
        </authorList>
    </citation>
    <scope>NUCLEOTIDE SEQUENCE [LARGE SCALE GENOMIC DNA]</scope>
    <source>
        <strain evidence="7 8">17Sr1-39</strain>
    </source>
</reference>
<feature type="domain" description="SIS" evidence="6">
    <location>
        <begin position="142"/>
        <end position="282"/>
    </location>
</feature>
<keyword evidence="2" id="KW-0238">DNA-binding</keyword>
<dbReference type="SUPFAM" id="SSF46689">
    <property type="entry name" value="Homeodomain-like"/>
    <property type="match status" value="1"/>
</dbReference>
<dbReference type="GO" id="GO:0097367">
    <property type="term" value="F:carbohydrate derivative binding"/>
    <property type="evidence" value="ECO:0007669"/>
    <property type="project" value="InterPro"/>
</dbReference>
<dbReference type="InterPro" id="IPR035472">
    <property type="entry name" value="RpiR-like_SIS"/>
</dbReference>
<dbReference type="InterPro" id="IPR047640">
    <property type="entry name" value="RpiR-like"/>
</dbReference>
<dbReference type="GO" id="GO:0003677">
    <property type="term" value="F:DNA binding"/>
    <property type="evidence" value="ECO:0007669"/>
    <property type="project" value="UniProtKB-KW"/>
</dbReference>
<dbReference type="Proteomes" id="UP000305267">
    <property type="component" value="Unassembled WGS sequence"/>
</dbReference>
<feature type="domain" description="HTH rpiR-type" evidence="5">
    <location>
        <begin position="22"/>
        <end position="98"/>
    </location>
</feature>
<sequence length="311" mass="32321">MAGAPTRDTSAHDLRGADAGSPDLLRTLRDSIDGLPETQARIARMIVADPEWAVQTGVELLAERAGVSAPTIVRFARAVGCEGVRDMKLKLAGSLALGTPYVHRSVRPTDAPGEVVRNVVGSVTSMLAEWQSGLDPDRIEAAVAAIRAAKRVDTAGTGATSHFLAHDLHARLFRLGIPSNSFSDAHLQLTAASCLGAGDVLVAISYVGRMPALLRTVAVARRAGATVVAITRTGTPLHHAADILLAVDVPGDAAMRVGTDAIIAQIIVIEILSVRLGLALGDGASRRLAAVHDLLQSEQLDSDDAPGMGGE</sequence>
<dbReference type="Gene3D" id="1.10.10.10">
    <property type="entry name" value="Winged helix-like DNA-binding domain superfamily/Winged helix DNA-binding domain"/>
    <property type="match status" value="1"/>
</dbReference>
<dbReference type="Gene3D" id="3.40.50.10490">
    <property type="entry name" value="Glucose-6-phosphate isomerase like protein, domain 1"/>
    <property type="match status" value="1"/>
</dbReference>
<keyword evidence="8" id="KW-1185">Reference proteome</keyword>
<dbReference type="EMBL" id="VDDA01000015">
    <property type="protein sequence ID" value="TNC09874.1"/>
    <property type="molecule type" value="Genomic_DNA"/>
</dbReference>
<evidence type="ECO:0000256" key="1">
    <source>
        <dbReference type="ARBA" id="ARBA00023015"/>
    </source>
</evidence>
<dbReference type="SUPFAM" id="SSF53697">
    <property type="entry name" value="SIS domain"/>
    <property type="match status" value="1"/>
</dbReference>
<dbReference type="CDD" id="cd05013">
    <property type="entry name" value="SIS_RpiR"/>
    <property type="match status" value="1"/>
</dbReference>
<gene>
    <name evidence="7" type="ORF">FF100_25100</name>
</gene>
<dbReference type="Pfam" id="PF01380">
    <property type="entry name" value="SIS"/>
    <property type="match status" value="1"/>
</dbReference>
<dbReference type="OrthoDB" id="8582409at2"/>
<dbReference type="Pfam" id="PF01418">
    <property type="entry name" value="HTH_6"/>
    <property type="match status" value="1"/>
</dbReference>
<dbReference type="InterPro" id="IPR046348">
    <property type="entry name" value="SIS_dom_sf"/>
</dbReference>
<keyword evidence="3" id="KW-0804">Transcription</keyword>
<organism evidence="7 8">
    <name type="scientific">Methylobacterium terricola</name>
    <dbReference type="NCBI Taxonomy" id="2583531"/>
    <lineage>
        <taxon>Bacteria</taxon>
        <taxon>Pseudomonadati</taxon>
        <taxon>Pseudomonadota</taxon>
        <taxon>Alphaproteobacteria</taxon>
        <taxon>Hyphomicrobiales</taxon>
        <taxon>Methylobacteriaceae</taxon>
        <taxon>Methylobacterium</taxon>
    </lineage>
</organism>
<feature type="region of interest" description="Disordered" evidence="4">
    <location>
        <begin position="1"/>
        <end position="22"/>
    </location>
</feature>
<evidence type="ECO:0000256" key="4">
    <source>
        <dbReference type="SAM" id="MobiDB-lite"/>
    </source>
</evidence>
<dbReference type="PROSITE" id="PS51071">
    <property type="entry name" value="HTH_RPIR"/>
    <property type="match status" value="1"/>
</dbReference>
<dbReference type="InterPro" id="IPR001347">
    <property type="entry name" value="SIS_dom"/>
</dbReference>
<dbReference type="InterPro" id="IPR009057">
    <property type="entry name" value="Homeodomain-like_sf"/>
</dbReference>